<evidence type="ECO:0000256" key="9">
    <source>
        <dbReference type="SAM" id="MobiDB-lite"/>
    </source>
</evidence>
<dbReference type="CDD" id="cd14009">
    <property type="entry name" value="STKc_ATG1_ULK_like"/>
    <property type="match status" value="1"/>
</dbReference>
<dbReference type="Gramene" id="MELO3C022301.2.1">
    <property type="protein sequence ID" value="MELO3C022301.2.1"/>
    <property type="gene ID" value="MELO3C022301.2"/>
</dbReference>
<evidence type="ECO:0000313" key="11">
    <source>
        <dbReference type="EnsemblPlants" id="MELO3C022301.2.1"/>
    </source>
</evidence>
<accession>A0A9I9DQY3</accession>
<comment type="similarity">
    <text evidence="1">Belongs to the protein kinase superfamily. CAMK Ser/Thr protein kinase family. SNF1 subfamily.</text>
</comment>
<feature type="region of interest" description="Disordered" evidence="9">
    <location>
        <begin position="295"/>
        <end position="375"/>
    </location>
</feature>
<keyword evidence="3" id="KW-0808">Transferase</keyword>
<dbReference type="SUPFAM" id="SSF56112">
    <property type="entry name" value="Protein kinase-like (PK-like)"/>
    <property type="match status" value="1"/>
</dbReference>
<dbReference type="InterPro" id="IPR056281">
    <property type="entry name" value="MIT_ATG1a/b/c"/>
</dbReference>
<feature type="compositionally biased region" description="Basic and acidic residues" evidence="9">
    <location>
        <begin position="309"/>
        <end position="329"/>
    </location>
</feature>
<dbReference type="PANTHER" id="PTHR24348">
    <property type="entry name" value="SERINE/THREONINE-PROTEIN KINASE UNC-51-RELATED"/>
    <property type="match status" value="1"/>
</dbReference>
<evidence type="ECO:0000256" key="4">
    <source>
        <dbReference type="ARBA" id="ARBA00022741"/>
    </source>
</evidence>
<evidence type="ECO:0000256" key="3">
    <source>
        <dbReference type="ARBA" id="ARBA00022679"/>
    </source>
</evidence>
<dbReference type="PANTHER" id="PTHR24348:SF22">
    <property type="entry name" value="NON-SPECIFIC SERINE_THREONINE PROTEIN KINASE"/>
    <property type="match status" value="1"/>
</dbReference>
<dbReference type="InterPro" id="IPR011009">
    <property type="entry name" value="Kinase-like_dom_sf"/>
</dbReference>
<dbReference type="InterPro" id="IPR000719">
    <property type="entry name" value="Prot_kinase_dom"/>
</dbReference>
<protein>
    <recommendedName>
        <fullName evidence="10">Protein kinase domain-containing protein</fullName>
    </recommendedName>
</protein>
<evidence type="ECO:0000256" key="1">
    <source>
        <dbReference type="ARBA" id="ARBA00006234"/>
    </source>
</evidence>
<evidence type="ECO:0000256" key="5">
    <source>
        <dbReference type="ARBA" id="ARBA00022777"/>
    </source>
</evidence>
<evidence type="ECO:0000256" key="6">
    <source>
        <dbReference type="ARBA" id="ARBA00022840"/>
    </source>
</evidence>
<proteinExistence type="inferred from homology"/>
<dbReference type="InterPro" id="IPR017441">
    <property type="entry name" value="Protein_kinase_ATP_BS"/>
</dbReference>
<dbReference type="GO" id="GO:0000045">
    <property type="term" value="P:autophagosome assembly"/>
    <property type="evidence" value="ECO:0007669"/>
    <property type="project" value="TreeGrafter"/>
</dbReference>
<feature type="binding site" evidence="8">
    <location>
        <position position="46"/>
    </location>
    <ligand>
        <name>ATP</name>
        <dbReference type="ChEBI" id="CHEBI:30616"/>
    </ligand>
</feature>
<dbReference type="PROSITE" id="PS50011">
    <property type="entry name" value="PROTEIN_KINASE_DOM"/>
    <property type="match status" value="1"/>
</dbReference>
<dbReference type="AlphaFoldDB" id="A0A9I9DQY3"/>
<evidence type="ECO:0000259" key="10">
    <source>
        <dbReference type="PROSITE" id="PS50011"/>
    </source>
</evidence>
<dbReference type="PROSITE" id="PS00108">
    <property type="entry name" value="PROTEIN_KINASE_ST"/>
    <property type="match status" value="1"/>
</dbReference>
<keyword evidence="5" id="KW-0418">Kinase</keyword>
<dbReference type="PROSITE" id="PS00107">
    <property type="entry name" value="PROTEIN_KINASE_ATP"/>
    <property type="match status" value="1"/>
</dbReference>
<dbReference type="GO" id="GO:0010506">
    <property type="term" value="P:regulation of autophagy"/>
    <property type="evidence" value="ECO:0007669"/>
    <property type="project" value="InterPro"/>
</dbReference>
<name>A0A9I9DQY3_CUCME</name>
<dbReference type="InterPro" id="IPR008271">
    <property type="entry name" value="Ser/Thr_kinase_AS"/>
</dbReference>
<dbReference type="GO" id="GO:0005524">
    <property type="term" value="F:ATP binding"/>
    <property type="evidence" value="ECO:0007669"/>
    <property type="project" value="UniProtKB-UniRule"/>
</dbReference>
<keyword evidence="4 8" id="KW-0547">Nucleotide-binding</keyword>
<keyword evidence="2" id="KW-0723">Serine/threonine-protein kinase</keyword>
<reference evidence="11" key="1">
    <citation type="submission" date="2023-03" db="UniProtKB">
        <authorList>
            <consortium name="EnsemblPlants"/>
        </authorList>
    </citation>
    <scope>IDENTIFICATION</scope>
</reference>
<dbReference type="Pfam" id="PF24497">
    <property type="entry name" value="MIT_ATG1"/>
    <property type="match status" value="1"/>
</dbReference>
<dbReference type="GO" id="GO:0000407">
    <property type="term" value="C:phagophore assembly site"/>
    <property type="evidence" value="ECO:0007669"/>
    <property type="project" value="TreeGrafter"/>
</dbReference>
<evidence type="ECO:0000256" key="7">
    <source>
        <dbReference type="ARBA" id="ARBA00058225"/>
    </source>
</evidence>
<organism evidence="11">
    <name type="scientific">Cucumis melo</name>
    <name type="common">Muskmelon</name>
    <dbReference type="NCBI Taxonomy" id="3656"/>
    <lineage>
        <taxon>Eukaryota</taxon>
        <taxon>Viridiplantae</taxon>
        <taxon>Streptophyta</taxon>
        <taxon>Embryophyta</taxon>
        <taxon>Tracheophyta</taxon>
        <taxon>Spermatophyta</taxon>
        <taxon>Magnoliopsida</taxon>
        <taxon>eudicotyledons</taxon>
        <taxon>Gunneridae</taxon>
        <taxon>Pentapetalae</taxon>
        <taxon>rosids</taxon>
        <taxon>fabids</taxon>
        <taxon>Cucurbitales</taxon>
        <taxon>Cucurbitaceae</taxon>
        <taxon>Benincaseae</taxon>
        <taxon>Cucumis</taxon>
    </lineage>
</organism>
<dbReference type="GO" id="GO:0004674">
    <property type="term" value="F:protein serine/threonine kinase activity"/>
    <property type="evidence" value="ECO:0007669"/>
    <property type="project" value="UniProtKB-KW"/>
</dbReference>
<dbReference type="Gene3D" id="1.10.510.10">
    <property type="entry name" value="Transferase(Phosphotransferase) domain 1"/>
    <property type="match status" value="1"/>
</dbReference>
<dbReference type="GO" id="GO:0005829">
    <property type="term" value="C:cytosol"/>
    <property type="evidence" value="ECO:0007669"/>
    <property type="project" value="TreeGrafter"/>
</dbReference>
<dbReference type="FunFam" id="3.30.200.20:FF:000003">
    <property type="entry name" value="Non-specific serine/threonine protein kinase"/>
    <property type="match status" value="1"/>
</dbReference>
<evidence type="ECO:0000256" key="8">
    <source>
        <dbReference type="PROSITE-ProRule" id="PRU10141"/>
    </source>
</evidence>
<dbReference type="GO" id="GO:0005776">
    <property type="term" value="C:autophagosome"/>
    <property type="evidence" value="ECO:0007669"/>
    <property type="project" value="EnsemblPlants"/>
</dbReference>
<dbReference type="EnsemblPlants" id="MELO3C022301.2.1">
    <property type="protein sequence ID" value="MELO3C022301.2.1"/>
    <property type="gene ID" value="MELO3C022301.2"/>
</dbReference>
<evidence type="ECO:0000256" key="2">
    <source>
        <dbReference type="ARBA" id="ARBA00022527"/>
    </source>
</evidence>
<dbReference type="FunFam" id="1.10.510.10:FF:000571">
    <property type="entry name" value="Maternal embryonic leucine zipper kinase"/>
    <property type="match status" value="1"/>
</dbReference>
<dbReference type="InterPro" id="IPR045269">
    <property type="entry name" value="Atg1-like"/>
</dbReference>
<dbReference type="SMART" id="SM00220">
    <property type="entry name" value="S_TKc"/>
    <property type="match status" value="1"/>
</dbReference>
<keyword evidence="6 8" id="KW-0067">ATP-binding</keyword>
<sequence>MDFDDLHPKDCCLIGNYILERRIGSGSFAVVWKSRHRHLGTVFAVKEIHKKKLLPKVSDSLLREISILRTINHPNIIHLFEAIQTDDSIYLILEYCAGGDLWDYINRHGKVSEAVARDLMRQLVRLICVMDMAASGLKVLQEKHLIHRDLKPQNLLLSSKEGIPLLKIGDFGFARSLANQALADTLCGSPLYMAPEIMNNQKYDAKADLWSVGAILFQLLTGKLPFTGSHPAQLFKNITESTELKFPKGALEELHPDSVNLCRSLLRQNPVERLSFKEFFNHKFFQEPRSNKAVETTPVVQSLESASSEAEKVESHLEQPIESSNRDSETSSSTVCNRTSRGKNIGSSVREQLIEPSNKDAEITSSSVPSGKSKGKNICSLVREQPIEPILNLGVDELKSLDCIQQSLNQIGVSDSMDSIEKDYVLVNAHCPSMETSSYHLETSLQGSLRVSHAFIIDQDTIAKTQKKELIASTRDIGESSRSRDQFSMARAASMLREVQGLSILHPSTRLQLFNQYLHVLSDLSQEKCNAGMFLESFSVELVALALWKEAVEISGAWLSSSDERKLSESSLGIDSTTLQKDADHAANEEGNVDFNRPSSVSKWAQLGFIAAVNRTEKLSQNIQEIDGLNCLMLYSHSCCFNFGC</sequence>
<dbReference type="Pfam" id="PF00069">
    <property type="entry name" value="Pkinase"/>
    <property type="match status" value="1"/>
</dbReference>
<feature type="domain" description="Protein kinase" evidence="10">
    <location>
        <begin position="17"/>
        <end position="285"/>
    </location>
</feature>
<comment type="function">
    <text evidence="7">CIPK serine-threonine protein kinases interact with CBL proteins. Binding of a CBL protein to the regulatory NAF domain of CIPK protein lead to the activation of the kinase in a calcium-dependent manner.</text>
</comment>
<dbReference type="GO" id="GO:0016020">
    <property type="term" value="C:membrane"/>
    <property type="evidence" value="ECO:0007669"/>
    <property type="project" value="TreeGrafter"/>
</dbReference>